<dbReference type="SUPFAM" id="SSF161098">
    <property type="entry name" value="MetI-like"/>
    <property type="match status" value="1"/>
</dbReference>
<evidence type="ECO:0000313" key="9">
    <source>
        <dbReference type="EMBL" id="AYD88994.1"/>
    </source>
</evidence>
<dbReference type="PANTHER" id="PTHR30151">
    <property type="entry name" value="ALKANE SULFONATE ABC TRANSPORTER-RELATED, MEMBRANE SUBUNIT"/>
    <property type="match status" value="1"/>
</dbReference>
<keyword evidence="6 7" id="KW-0472">Membrane</keyword>
<evidence type="ECO:0000256" key="7">
    <source>
        <dbReference type="RuleBase" id="RU363032"/>
    </source>
</evidence>
<accession>A0ABM6Z1C9</accession>
<dbReference type="Pfam" id="PF00528">
    <property type="entry name" value="BPD_transp_1"/>
    <property type="match status" value="1"/>
</dbReference>
<name>A0ABM6Z1C9_9ACTO</name>
<evidence type="ECO:0000259" key="8">
    <source>
        <dbReference type="PROSITE" id="PS50928"/>
    </source>
</evidence>
<dbReference type="InterPro" id="IPR035906">
    <property type="entry name" value="MetI-like_sf"/>
</dbReference>
<dbReference type="Gene3D" id="1.10.3720.10">
    <property type="entry name" value="MetI-like"/>
    <property type="match status" value="1"/>
</dbReference>
<evidence type="ECO:0000256" key="6">
    <source>
        <dbReference type="ARBA" id="ARBA00023136"/>
    </source>
</evidence>
<dbReference type="PANTHER" id="PTHR30151:SF25">
    <property type="entry name" value="TAURINE TRANSPORT SYSTEM PERMEASE PROTEIN TAUC"/>
    <property type="match status" value="1"/>
</dbReference>
<dbReference type="EMBL" id="CP032514">
    <property type="protein sequence ID" value="AYD88994.1"/>
    <property type="molecule type" value="Genomic_DNA"/>
</dbReference>
<proteinExistence type="inferred from homology"/>
<keyword evidence="4 7" id="KW-0812">Transmembrane</keyword>
<gene>
    <name evidence="9" type="ORF">D5R93_01060</name>
</gene>
<evidence type="ECO:0000256" key="1">
    <source>
        <dbReference type="ARBA" id="ARBA00004651"/>
    </source>
</evidence>
<organism evidence="9 10">
    <name type="scientific">Actinomyces lilanjuaniae</name>
    <dbReference type="NCBI Taxonomy" id="2321394"/>
    <lineage>
        <taxon>Bacteria</taxon>
        <taxon>Bacillati</taxon>
        <taxon>Actinomycetota</taxon>
        <taxon>Actinomycetes</taxon>
        <taxon>Actinomycetales</taxon>
        <taxon>Actinomycetaceae</taxon>
        <taxon>Actinomyces</taxon>
    </lineage>
</organism>
<comment type="subcellular location">
    <subcellularLocation>
        <location evidence="1 7">Cell membrane</location>
        <topology evidence="1 7">Multi-pass membrane protein</topology>
    </subcellularLocation>
</comment>
<reference evidence="9 10" key="1">
    <citation type="submission" date="2018-09" db="EMBL/GenBank/DDBJ databases">
        <authorList>
            <person name="Li J."/>
        </authorList>
    </citation>
    <scope>NUCLEOTIDE SEQUENCE [LARGE SCALE GENOMIC DNA]</scope>
    <source>
        <strain evidence="9 10">2129</strain>
    </source>
</reference>
<sequence>MSVLARSGRRVGAWRPVLPALGVLAAVSLWWLLTDVLLVSRPLVAQFSPVRTPAGLGELAGDGALLDAASASVFRLVGGLTLAVVVGTLAGLVTGSWRSLDRAASPVLLFLRMVSPLSWAPVVIIALGVGDRPVVALVAAAAVWPVLSGVADGVRRVDPGHLAVARSLGATRGETLHRVVWPTIRPALLAGVRQALGIAWVVLVPAEMLGVSSGLGYQIMNAKDQLAYHHVTALILVIGSLGYLVDTVARWALSTRRDRQEKR</sequence>
<feature type="domain" description="ABC transmembrane type-1" evidence="8">
    <location>
        <begin position="69"/>
        <end position="249"/>
    </location>
</feature>
<dbReference type="PROSITE" id="PS50928">
    <property type="entry name" value="ABC_TM1"/>
    <property type="match status" value="1"/>
</dbReference>
<keyword evidence="2 7" id="KW-0813">Transport</keyword>
<evidence type="ECO:0000256" key="2">
    <source>
        <dbReference type="ARBA" id="ARBA00022448"/>
    </source>
</evidence>
<dbReference type="Proteomes" id="UP000273001">
    <property type="component" value="Chromosome"/>
</dbReference>
<feature type="transmembrane region" description="Helical" evidence="7">
    <location>
        <begin position="195"/>
        <end position="219"/>
    </location>
</feature>
<feature type="transmembrane region" description="Helical" evidence="7">
    <location>
        <begin position="231"/>
        <end position="253"/>
    </location>
</feature>
<dbReference type="CDD" id="cd06261">
    <property type="entry name" value="TM_PBP2"/>
    <property type="match status" value="1"/>
</dbReference>
<evidence type="ECO:0000256" key="5">
    <source>
        <dbReference type="ARBA" id="ARBA00022989"/>
    </source>
</evidence>
<feature type="transmembrane region" description="Helical" evidence="7">
    <location>
        <begin position="12"/>
        <end position="33"/>
    </location>
</feature>
<keyword evidence="10" id="KW-1185">Reference proteome</keyword>
<feature type="transmembrane region" description="Helical" evidence="7">
    <location>
        <begin position="107"/>
        <end position="128"/>
    </location>
</feature>
<protein>
    <submittedName>
        <fullName evidence="9">ABC transporter permease</fullName>
    </submittedName>
</protein>
<feature type="transmembrane region" description="Helical" evidence="7">
    <location>
        <begin position="73"/>
        <end position="95"/>
    </location>
</feature>
<evidence type="ECO:0000256" key="3">
    <source>
        <dbReference type="ARBA" id="ARBA00022475"/>
    </source>
</evidence>
<dbReference type="InterPro" id="IPR000515">
    <property type="entry name" value="MetI-like"/>
</dbReference>
<dbReference type="RefSeq" id="WP_119836722.1">
    <property type="nucleotide sequence ID" value="NZ_CP032514.1"/>
</dbReference>
<comment type="similarity">
    <text evidence="7">Belongs to the binding-protein-dependent transport system permease family.</text>
</comment>
<keyword evidence="3" id="KW-1003">Cell membrane</keyword>
<keyword evidence="5 7" id="KW-1133">Transmembrane helix</keyword>
<feature type="transmembrane region" description="Helical" evidence="7">
    <location>
        <begin position="134"/>
        <end position="151"/>
    </location>
</feature>
<evidence type="ECO:0000313" key="10">
    <source>
        <dbReference type="Proteomes" id="UP000273001"/>
    </source>
</evidence>
<evidence type="ECO:0000256" key="4">
    <source>
        <dbReference type="ARBA" id="ARBA00022692"/>
    </source>
</evidence>